<proteinExistence type="predicted"/>
<dbReference type="Proteomes" id="UP000887116">
    <property type="component" value="Unassembled WGS sequence"/>
</dbReference>
<evidence type="ECO:0000313" key="2">
    <source>
        <dbReference type="EMBL" id="GFR08057.1"/>
    </source>
</evidence>
<reference evidence="2" key="1">
    <citation type="submission" date="2020-07" db="EMBL/GenBank/DDBJ databases">
        <title>Multicomponent nature underlies the extraordinary mechanical properties of spider dragline silk.</title>
        <authorList>
            <person name="Kono N."/>
            <person name="Nakamura H."/>
            <person name="Mori M."/>
            <person name="Yoshida Y."/>
            <person name="Ohtoshi R."/>
            <person name="Malay A.D."/>
            <person name="Moran D.A.P."/>
            <person name="Tomita M."/>
            <person name="Numata K."/>
            <person name="Arakawa K."/>
        </authorList>
    </citation>
    <scope>NUCLEOTIDE SEQUENCE</scope>
</reference>
<protein>
    <submittedName>
        <fullName evidence="2">Uncharacterized protein</fullName>
    </submittedName>
</protein>
<organism evidence="2 3">
    <name type="scientific">Trichonephila clavata</name>
    <name type="common">Joro spider</name>
    <name type="synonym">Nephila clavata</name>
    <dbReference type="NCBI Taxonomy" id="2740835"/>
    <lineage>
        <taxon>Eukaryota</taxon>
        <taxon>Metazoa</taxon>
        <taxon>Ecdysozoa</taxon>
        <taxon>Arthropoda</taxon>
        <taxon>Chelicerata</taxon>
        <taxon>Arachnida</taxon>
        <taxon>Araneae</taxon>
        <taxon>Araneomorphae</taxon>
        <taxon>Entelegynae</taxon>
        <taxon>Araneoidea</taxon>
        <taxon>Nephilidae</taxon>
        <taxon>Trichonephila</taxon>
    </lineage>
</organism>
<feature type="region of interest" description="Disordered" evidence="1">
    <location>
        <begin position="89"/>
        <end position="108"/>
    </location>
</feature>
<accession>A0A8X6GNR7</accession>
<name>A0A8X6GNR7_TRICU</name>
<keyword evidence="3" id="KW-1185">Reference proteome</keyword>
<evidence type="ECO:0000313" key="3">
    <source>
        <dbReference type="Proteomes" id="UP000887116"/>
    </source>
</evidence>
<sequence length="108" mass="12586">MNVSIDRRITFYIMRQIFPHDSLLWNPGIQEVQGCLMDEKQPLTKMEKHTSLISPTEQPLTRFLEKEAKKNLLSHMKYSWYEMPRLHLASGPGVKSQSLSDLLQKGRS</sequence>
<gene>
    <name evidence="2" type="ORF">TNCT_623412</name>
</gene>
<evidence type="ECO:0000256" key="1">
    <source>
        <dbReference type="SAM" id="MobiDB-lite"/>
    </source>
</evidence>
<comment type="caution">
    <text evidence="2">The sequence shown here is derived from an EMBL/GenBank/DDBJ whole genome shotgun (WGS) entry which is preliminary data.</text>
</comment>
<dbReference type="AlphaFoldDB" id="A0A8X6GNR7"/>
<dbReference type="EMBL" id="BMAO01036107">
    <property type="protein sequence ID" value="GFR08057.1"/>
    <property type="molecule type" value="Genomic_DNA"/>
</dbReference>